<evidence type="ECO:0000259" key="10">
    <source>
        <dbReference type="PROSITE" id="PS50111"/>
    </source>
</evidence>
<dbReference type="InterPro" id="IPR004090">
    <property type="entry name" value="Chemotax_Me-accpt_rcpt"/>
</dbReference>
<feature type="transmembrane region" description="Helical" evidence="9">
    <location>
        <begin position="198"/>
        <end position="217"/>
    </location>
</feature>
<keyword evidence="6 8" id="KW-0807">Transducer</keyword>
<dbReference type="Pfam" id="PF00015">
    <property type="entry name" value="MCPsignal"/>
    <property type="match status" value="1"/>
</dbReference>
<evidence type="ECO:0000256" key="7">
    <source>
        <dbReference type="ARBA" id="ARBA00029447"/>
    </source>
</evidence>
<dbReference type="PANTHER" id="PTHR32089:SF112">
    <property type="entry name" value="LYSOZYME-LIKE PROTEIN-RELATED"/>
    <property type="match status" value="1"/>
</dbReference>
<sequence length="505" mass="55700">MNSSLKVKIIGLMALFMCCLVAVLSYVSVTSTLQRGEVRLREYQDMLYKQKTDNMKNLVEAISSTASLMTEDEAKQFVRNARYGIDGYFLVINTNGSVAVHIDQPLEGQSLTTIKDADNQAFLLKLLEQCKEKGEGTIQYTWLKPGSSKTEPKLSYGKIIGKWNWLVVTGVYLDDVAAAVHKEESDIQQEVWTTVQRYLLIAAFALVLIIAVAGFFLNRYITRPLTGAITKVNTYATKMDETVTTQASFSIELSSSVSEISATMEEFSSSAILISNHSQGVADSAAQTLQRTRQGVAEVEALMEKMKEIYNDNQVNIQEIVALGHKSKEVNKIMEFINNIASQTRLIAFNAALEAASAGEAGKRFGVVALEIRRLADSVMESTKEIETKSNEIVAAVSRQVVASEKNTKGIEEGMAYSERTVSIIYDIENAADQTTDAVQQIVLSIQQQQTAGEQVLTALRQIKQGTNDNTTMIQQTKTISKELANLAEELERVVEHGKKVATAD</sequence>
<dbReference type="EMBL" id="CP155573">
    <property type="protein sequence ID" value="XFO68267.1"/>
    <property type="molecule type" value="Genomic_DNA"/>
</dbReference>
<protein>
    <submittedName>
        <fullName evidence="11">Methyl-accepting chemotaxis protein 4</fullName>
    </submittedName>
</protein>
<comment type="subcellular location">
    <subcellularLocation>
        <location evidence="1">Cell membrane</location>
        <topology evidence="1">Multi-pass membrane protein</topology>
    </subcellularLocation>
</comment>
<dbReference type="SMART" id="SM01049">
    <property type="entry name" value="Cache_2"/>
    <property type="match status" value="1"/>
</dbReference>
<dbReference type="Proteomes" id="UP000216752">
    <property type="component" value="Chromosome"/>
</dbReference>
<feature type="domain" description="Methyl-accepting transducer" evidence="10">
    <location>
        <begin position="228"/>
        <end position="464"/>
    </location>
</feature>
<evidence type="ECO:0000256" key="6">
    <source>
        <dbReference type="ARBA" id="ARBA00023224"/>
    </source>
</evidence>
<evidence type="ECO:0000256" key="3">
    <source>
        <dbReference type="ARBA" id="ARBA00022692"/>
    </source>
</evidence>
<evidence type="ECO:0000313" key="11">
    <source>
        <dbReference type="EMBL" id="XFO68267.1"/>
    </source>
</evidence>
<dbReference type="PRINTS" id="PR00260">
    <property type="entry name" value="CHEMTRNSDUCR"/>
</dbReference>
<dbReference type="Gene3D" id="1.10.287.950">
    <property type="entry name" value="Methyl-accepting chemotaxis protein"/>
    <property type="match status" value="1"/>
</dbReference>
<evidence type="ECO:0000256" key="5">
    <source>
        <dbReference type="ARBA" id="ARBA00023136"/>
    </source>
</evidence>
<dbReference type="PANTHER" id="PTHR32089">
    <property type="entry name" value="METHYL-ACCEPTING CHEMOTAXIS PROTEIN MCPB"/>
    <property type="match status" value="1"/>
</dbReference>
<name>A0ABZ3IRC9_9FIRM</name>
<dbReference type="InterPro" id="IPR004089">
    <property type="entry name" value="MCPsignal_dom"/>
</dbReference>
<accession>A0ABZ3IRC9</accession>
<keyword evidence="3 9" id="KW-0812">Transmembrane</keyword>
<evidence type="ECO:0000313" key="12">
    <source>
        <dbReference type="Proteomes" id="UP000216752"/>
    </source>
</evidence>
<dbReference type="PROSITE" id="PS50111">
    <property type="entry name" value="CHEMOTAXIS_TRANSDUC_2"/>
    <property type="match status" value="1"/>
</dbReference>
<keyword evidence="2" id="KW-1003">Cell membrane</keyword>
<evidence type="ECO:0000256" key="8">
    <source>
        <dbReference type="PROSITE-ProRule" id="PRU00284"/>
    </source>
</evidence>
<proteinExistence type="inferred from homology"/>
<organism evidence="11 12">
    <name type="scientific">Sporomusa silvacetica DSM 10669</name>
    <dbReference type="NCBI Taxonomy" id="1123289"/>
    <lineage>
        <taxon>Bacteria</taxon>
        <taxon>Bacillati</taxon>
        <taxon>Bacillota</taxon>
        <taxon>Negativicutes</taxon>
        <taxon>Selenomonadales</taxon>
        <taxon>Sporomusaceae</taxon>
        <taxon>Sporomusa</taxon>
    </lineage>
</organism>
<dbReference type="RefSeq" id="WP_094604056.1">
    <property type="nucleotide sequence ID" value="NZ_CP155573.1"/>
</dbReference>
<dbReference type="SMART" id="SM00283">
    <property type="entry name" value="MA"/>
    <property type="match status" value="1"/>
</dbReference>
<dbReference type="Pfam" id="PF17200">
    <property type="entry name" value="sCache_2"/>
    <property type="match status" value="1"/>
</dbReference>
<keyword evidence="5 9" id="KW-0472">Membrane</keyword>
<evidence type="ECO:0000256" key="9">
    <source>
        <dbReference type="SAM" id="Phobius"/>
    </source>
</evidence>
<comment type="similarity">
    <text evidence="7">Belongs to the methyl-accepting chemotaxis (MCP) protein family.</text>
</comment>
<evidence type="ECO:0000256" key="2">
    <source>
        <dbReference type="ARBA" id="ARBA00022475"/>
    </source>
</evidence>
<dbReference type="Gene3D" id="3.30.450.20">
    <property type="entry name" value="PAS domain"/>
    <property type="match status" value="1"/>
</dbReference>
<evidence type="ECO:0000256" key="1">
    <source>
        <dbReference type="ARBA" id="ARBA00004651"/>
    </source>
</evidence>
<evidence type="ECO:0000256" key="4">
    <source>
        <dbReference type="ARBA" id="ARBA00022989"/>
    </source>
</evidence>
<gene>
    <name evidence="11" type="primary">mcp4</name>
    <name evidence="11" type="ORF">SPSIL_044870</name>
</gene>
<reference evidence="11" key="1">
    <citation type="submission" date="2024-05" db="EMBL/GenBank/DDBJ databases">
        <title>Isolation and characterization of Sporomusa carbonis sp. nov., a carboxydotrophic hydrogenogen in the genus of Sporomusa isolated from a charcoal burning pile.</title>
        <authorList>
            <person name="Boeer T."/>
            <person name="Rosenbaum F."/>
            <person name="Eysell L."/>
            <person name="Mueller V."/>
            <person name="Daniel R."/>
            <person name="Poehlein A."/>
        </authorList>
    </citation>
    <scope>NUCLEOTIDE SEQUENCE [LARGE SCALE GENOMIC DNA]</scope>
    <source>
        <strain evidence="11">DSM 10669</strain>
    </source>
</reference>
<dbReference type="InterPro" id="IPR033480">
    <property type="entry name" value="sCache_2"/>
</dbReference>
<keyword evidence="4 9" id="KW-1133">Transmembrane helix</keyword>
<keyword evidence="12" id="KW-1185">Reference proteome</keyword>
<dbReference type="SUPFAM" id="SSF58104">
    <property type="entry name" value="Methyl-accepting chemotaxis protein (MCP) signaling domain"/>
    <property type="match status" value="1"/>
</dbReference>